<name>A0A059A027_EUCGR</name>
<sequence length="119" mass="14056">MSYLWFVTIEAGKSNHHANTEQSYIHTQSTLYHIQSYILQFILPKKRTKALPQQCDKKLPSKFRLVNNGFSRNQETSLQKHGIISKHMMILIVSIRKAKWLAHYYPTPSQRWEKTSILQ</sequence>
<gene>
    <name evidence="1" type="ORF">EUGRSUZ_K00888</name>
</gene>
<dbReference type="Gramene" id="KCW47084">
    <property type="protein sequence ID" value="KCW47084"/>
    <property type="gene ID" value="EUGRSUZ_K00888"/>
</dbReference>
<evidence type="ECO:0000313" key="1">
    <source>
        <dbReference type="EMBL" id="KCW47084.1"/>
    </source>
</evidence>
<dbReference type="InParanoid" id="A0A059A027"/>
<reference evidence="1" key="1">
    <citation type="submission" date="2013-07" db="EMBL/GenBank/DDBJ databases">
        <title>The genome of Eucalyptus grandis.</title>
        <authorList>
            <person name="Schmutz J."/>
            <person name="Hayes R."/>
            <person name="Myburg A."/>
            <person name="Tuskan G."/>
            <person name="Grattapaglia D."/>
            <person name="Rokhsar D.S."/>
        </authorList>
    </citation>
    <scope>NUCLEOTIDE SEQUENCE</scope>
    <source>
        <tissue evidence="1">Leaf extractions</tissue>
    </source>
</reference>
<organism evidence="1">
    <name type="scientific">Eucalyptus grandis</name>
    <name type="common">Flooded gum</name>
    <dbReference type="NCBI Taxonomy" id="71139"/>
    <lineage>
        <taxon>Eukaryota</taxon>
        <taxon>Viridiplantae</taxon>
        <taxon>Streptophyta</taxon>
        <taxon>Embryophyta</taxon>
        <taxon>Tracheophyta</taxon>
        <taxon>Spermatophyta</taxon>
        <taxon>Magnoliopsida</taxon>
        <taxon>eudicotyledons</taxon>
        <taxon>Gunneridae</taxon>
        <taxon>Pentapetalae</taxon>
        <taxon>rosids</taxon>
        <taxon>malvids</taxon>
        <taxon>Myrtales</taxon>
        <taxon>Myrtaceae</taxon>
        <taxon>Myrtoideae</taxon>
        <taxon>Eucalypteae</taxon>
        <taxon>Eucalyptus</taxon>
    </lineage>
</organism>
<proteinExistence type="predicted"/>
<accession>A0A059A027</accession>
<protein>
    <submittedName>
        <fullName evidence="1">Uncharacterized protein</fullName>
    </submittedName>
</protein>
<dbReference type="EMBL" id="KK198763">
    <property type="protein sequence ID" value="KCW47084.1"/>
    <property type="molecule type" value="Genomic_DNA"/>
</dbReference>
<dbReference type="AlphaFoldDB" id="A0A059A027"/>